<accession>A0A9P0CNL3</accession>
<dbReference type="OrthoDB" id="6764961at2759"/>
<feature type="compositionally biased region" description="Polar residues" evidence="1">
    <location>
        <begin position="205"/>
        <end position="216"/>
    </location>
</feature>
<feature type="compositionally biased region" description="Basic and acidic residues" evidence="1">
    <location>
        <begin position="181"/>
        <end position="192"/>
    </location>
</feature>
<dbReference type="AlphaFoldDB" id="A0A9P0CNL3"/>
<sequence>MRSLLTFTHLLQPADVSIFRPLKQQWKTTVSKWLNQPEYVNVTITKLNFCRVLDETLKSINFISYVRNGFRKCGLYPLNPDNVDYTKCVKNILENKQQHSKTESKVTLENLEIAEHCIRQTEPKLYSYGINIQVIYNELDELQPKQHEIEVGTIIPMEAITIVPVQDIILNEPEVSMEVESEQHSQDIRDSEQSDGTVKDLVSNVADQAGSNSLTDESPEEIDGALNTKSSEMQHKKNETRSITENKQPPEELANNVEMTNNAVLGNKSSQNGENGALKTIFPSNDVLPKKIDPFEAHLKFPLPSKKSENKTPKEKLLRAISSEAWIKLIHQKEEEKKEKKQD</sequence>
<keyword evidence="3" id="KW-1185">Reference proteome</keyword>
<evidence type="ECO:0000256" key="1">
    <source>
        <dbReference type="SAM" id="MobiDB-lite"/>
    </source>
</evidence>
<evidence type="ECO:0000313" key="3">
    <source>
        <dbReference type="Proteomes" id="UP001153636"/>
    </source>
</evidence>
<organism evidence="2 3">
    <name type="scientific">Psylliodes chrysocephalus</name>
    <dbReference type="NCBI Taxonomy" id="3402493"/>
    <lineage>
        <taxon>Eukaryota</taxon>
        <taxon>Metazoa</taxon>
        <taxon>Ecdysozoa</taxon>
        <taxon>Arthropoda</taxon>
        <taxon>Hexapoda</taxon>
        <taxon>Insecta</taxon>
        <taxon>Pterygota</taxon>
        <taxon>Neoptera</taxon>
        <taxon>Endopterygota</taxon>
        <taxon>Coleoptera</taxon>
        <taxon>Polyphaga</taxon>
        <taxon>Cucujiformia</taxon>
        <taxon>Chrysomeloidea</taxon>
        <taxon>Chrysomelidae</taxon>
        <taxon>Galerucinae</taxon>
        <taxon>Alticini</taxon>
        <taxon>Psylliodes</taxon>
    </lineage>
</organism>
<dbReference type="Proteomes" id="UP001153636">
    <property type="component" value="Chromosome 13"/>
</dbReference>
<proteinExistence type="predicted"/>
<evidence type="ECO:0000313" key="2">
    <source>
        <dbReference type="EMBL" id="CAH1102945.1"/>
    </source>
</evidence>
<name>A0A9P0CNL3_9CUCU</name>
<dbReference type="EMBL" id="OV651825">
    <property type="protein sequence ID" value="CAH1102945.1"/>
    <property type="molecule type" value="Genomic_DNA"/>
</dbReference>
<gene>
    <name evidence="2" type="ORF">PSYICH_LOCUS4056</name>
</gene>
<reference evidence="2" key="1">
    <citation type="submission" date="2022-01" db="EMBL/GenBank/DDBJ databases">
        <authorList>
            <person name="King R."/>
        </authorList>
    </citation>
    <scope>NUCLEOTIDE SEQUENCE</scope>
</reference>
<feature type="region of interest" description="Disordered" evidence="1">
    <location>
        <begin position="176"/>
        <end position="251"/>
    </location>
</feature>
<feature type="compositionally biased region" description="Basic and acidic residues" evidence="1">
    <location>
        <begin position="232"/>
        <end position="250"/>
    </location>
</feature>
<protein>
    <submittedName>
        <fullName evidence="2">Uncharacterized protein</fullName>
    </submittedName>
</protein>